<proteinExistence type="inferred from homology"/>
<name>A0A4R3VBH8_9BURK</name>
<dbReference type="GO" id="GO:0016787">
    <property type="term" value="F:hydrolase activity"/>
    <property type="evidence" value="ECO:0007669"/>
    <property type="project" value="UniProtKB-KW"/>
</dbReference>
<dbReference type="OrthoDB" id="9787654at2"/>
<dbReference type="InterPro" id="IPR052350">
    <property type="entry name" value="Metallo-dep_Lactonases"/>
</dbReference>
<dbReference type="RefSeq" id="WP_132473935.1">
    <property type="nucleotide sequence ID" value="NZ_JBHRVM010000001.1"/>
</dbReference>
<dbReference type="InterPro" id="IPR006680">
    <property type="entry name" value="Amidohydro-rel"/>
</dbReference>
<dbReference type="Gene3D" id="3.20.20.140">
    <property type="entry name" value="Metal-dependent hydrolases"/>
    <property type="match status" value="1"/>
</dbReference>
<comment type="caution">
    <text evidence="3">The sequence shown here is derived from an EMBL/GenBank/DDBJ whole genome shotgun (WGS) entry which is preliminary data.</text>
</comment>
<evidence type="ECO:0000256" key="1">
    <source>
        <dbReference type="ARBA" id="ARBA00038310"/>
    </source>
</evidence>
<protein>
    <submittedName>
        <fullName evidence="3">Putative TIM-barrel fold metal-dependent hydrolase</fullName>
    </submittedName>
</protein>
<sequence>MSLASAMPDAIVDAHHHLWKLDQGRYPWLQDAYDSQTFILGEYRAICRDFGVAELRRSFGAAPVAATVHVEAERSRDEAMAETVWLHKQHGEHGLPSAVVAWVDLLAPDADERLAEQAAWPLVRGVRFKPVTARHAGDICGGSGSLHDPAWPQALERLARHGLCWDLRVPFWHLEQAAAVLADSPPVDVALEHAGLPWDRSEPGLAAWRKGMEALAANPRVHVKLSEFGLQGAAWDSEQNARLAAEVVAIFGWQRCMFGSNFPVASLRADYQELICMTGRGLALAGLDSAQRRAVWHDNAVRFYRIEGAQA</sequence>
<dbReference type="SUPFAM" id="SSF51556">
    <property type="entry name" value="Metallo-dependent hydrolases"/>
    <property type="match status" value="1"/>
</dbReference>
<evidence type="ECO:0000313" key="4">
    <source>
        <dbReference type="Proteomes" id="UP000294692"/>
    </source>
</evidence>
<dbReference type="Proteomes" id="UP000294692">
    <property type="component" value="Unassembled WGS sequence"/>
</dbReference>
<gene>
    <name evidence="3" type="ORF">EV686_102133</name>
</gene>
<accession>A0A4R3VBH8</accession>
<evidence type="ECO:0000313" key="3">
    <source>
        <dbReference type="EMBL" id="TCV01421.1"/>
    </source>
</evidence>
<dbReference type="AlphaFoldDB" id="A0A4R3VBH8"/>
<dbReference type="Pfam" id="PF04909">
    <property type="entry name" value="Amidohydro_2"/>
    <property type="match status" value="1"/>
</dbReference>
<evidence type="ECO:0000259" key="2">
    <source>
        <dbReference type="Pfam" id="PF04909"/>
    </source>
</evidence>
<dbReference type="InterPro" id="IPR032466">
    <property type="entry name" value="Metal_Hydrolase"/>
</dbReference>
<dbReference type="EMBL" id="SMBX01000002">
    <property type="protein sequence ID" value="TCV01421.1"/>
    <property type="molecule type" value="Genomic_DNA"/>
</dbReference>
<keyword evidence="3" id="KW-0378">Hydrolase</keyword>
<dbReference type="PANTHER" id="PTHR43569:SF1">
    <property type="entry name" value="BLL3371 PROTEIN"/>
    <property type="match status" value="1"/>
</dbReference>
<comment type="similarity">
    <text evidence="1">Belongs to the metallo-dependent hydrolases superfamily.</text>
</comment>
<feature type="domain" description="Amidohydrolase-related" evidence="2">
    <location>
        <begin position="12"/>
        <end position="306"/>
    </location>
</feature>
<dbReference type="PANTHER" id="PTHR43569">
    <property type="entry name" value="AMIDOHYDROLASE"/>
    <property type="match status" value="1"/>
</dbReference>
<keyword evidence="4" id="KW-1185">Reference proteome</keyword>
<organism evidence="3 4">
    <name type="scientific">Paracandidimonas soli</name>
    <dbReference type="NCBI Taxonomy" id="1917182"/>
    <lineage>
        <taxon>Bacteria</taxon>
        <taxon>Pseudomonadati</taxon>
        <taxon>Pseudomonadota</taxon>
        <taxon>Betaproteobacteria</taxon>
        <taxon>Burkholderiales</taxon>
        <taxon>Alcaligenaceae</taxon>
        <taxon>Paracandidimonas</taxon>
    </lineage>
</organism>
<reference evidence="3 4" key="1">
    <citation type="submission" date="2019-03" db="EMBL/GenBank/DDBJ databases">
        <title>Genomic Encyclopedia of Type Strains, Phase IV (KMG-IV): sequencing the most valuable type-strain genomes for metagenomic binning, comparative biology and taxonomic classification.</title>
        <authorList>
            <person name="Goeker M."/>
        </authorList>
    </citation>
    <scope>NUCLEOTIDE SEQUENCE [LARGE SCALE GENOMIC DNA]</scope>
    <source>
        <strain evidence="3 4">DSM 100048</strain>
    </source>
</reference>